<organism evidence="3 4">
    <name type="scientific">Dendrothele bispora (strain CBS 962.96)</name>
    <dbReference type="NCBI Taxonomy" id="1314807"/>
    <lineage>
        <taxon>Eukaryota</taxon>
        <taxon>Fungi</taxon>
        <taxon>Dikarya</taxon>
        <taxon>Basidiomycota</taxon>
        <taxon>Agaricomycotina</taxon>
        <taxon>Agaricomycetes</taxon>
        <taxon>Agaricomycetidae</taxon>
        <taxon>Agaricales</taxon>
        <taxon>Agaricales incertae sedis</taxon>
        <taxon>Dendrothele</taxon>
    </lineage>
</organism>
<dbReference type="InterPro" id="IPR008271">
    <property type="entry name" value="Ser/Thr_kinase_AS"/>
</dbReference>
<dbReference type="InterPro" id="IPR000719">
    <property type="entry name" value="Prot_kinase_dom"/>
</dbReference>
<reference evidence="3 4" key="1">
    <citation type="journal article" date="2019" name="Nat. Ecol. Evol.">
        <title>Megaphylogeny resolves global patterns of mushroom evolution.</title>
        <authorList>
            <person name="Varga T."/>
            <person name="Krizsan K."/>
            <person name="Foldi C."/>
            <person name="Dima B."/>
            <person name="Sanchez-Garcia M."/>
            <person name="Sanchez-Ramirez S."/>
            <person name="Szollosi G.J."/>
            <person name="Szarkandi J.G."/>
            <person name="Papp V."/>
            <person name="Albert L."/>
            <person name="Andreopoulos W."/>
            <person name="Angelini C."/>
            <person name="Antonin V."/>
            <person name="Barry K.W."/>
            <person name="Bougher N.L."/>
            <person name="Buchanan P."/>
            <person name="Buyck B."/>
            <person name="Bense V."/>
            <person name="Catcheside P."/>
            <person name="Chovatia M."/>
            <person name="Cooper J."/>
            <person name="Damon W."/>
            <person name="Desjardin D."/>
            <person name="Finy P."/>
            <person name="Geml J."/>
            <person name="Haridas S."/>
            <person name="Hughes K."/>
            <person name="Justo A."/>
            <person name="Karasinski D."/>
            <person name="Kautmanova I."/>
            <person name="Kiss B."/>
            <person name="Kocsube S."/>
            <person name="Kotiranta H."/>
            <person name="LaButti K.M."/>
            <person name="Lechner B.E."/>
            <person name="Liimatainen K."/>
            <person name="Lipzen A."/>
            <person name="Lukacs Z."/>
            <person name="Mihaltcheva S."/>
            <person name="Morgado L.N."/>
            <person name="Niskanen T."/>
            <person name="Noordeloos M.E."/>
            <person name="Ohm R.A."/>
            <person name="Ortiz-Santana B."/>
            <person name="Ovrebo C."/>
            <person name="Racz N."/>
            <person name="Riley R."/>
            <person name="Savchenko A."/>
            <person name="Shiryaev A."/>
            <person name="Soop K."/>
            <person name="Spirin V."/>
            <person name="Szebenyi C."/>
            <person name="Tomsovsky M."/>
            <person name="Tulloss R.E."/>
            <person name="Uehling J."/>
            <person name="Grigoriev I.V."/>
            <person name="Vagvolgyi C."/>
            <person name="Papp T."/>
            <person name="Martin F.M."/>
            <person name="Miettinen O."/>
            <person name="Hibbett D.S."/>
            <person name="Nagy L.G."/>
        </authorList>
    </citation>
    <scope>NUCLEOTIDE SEQUENCE [LARGE SCALE GENOMIC DNA]</scope>
    <source>
        <strain evidence="3 4">CBS 962.96</strain>
    </source>
</reference>
<dbReference type="PANTHER" id="PTHR44329">
    <property type="entry name" value="SERINE/THREONINE-PROTEIN KINASE TNNI3K-RELATED"/>
    <property type="match status" value="1"/>
</dbReference>
<feature type="domain" description="Protein kinase" evidence="2">
    <location>
        <begin position="143"/>
        <end position="408"/>
    </location>
</feature>
<dbReference type="PRINTS" id="PR00109">
    <property type="entry name" value="TYRKINASE"/>
</dbReference>
<dbReference type="GO" id="GO:0004674">
    <property type="term" value="F:protein serine/threonine kinase activity"/>
    <property type="evidence" value="ECO:0007669"/>
    <property type="project" value="TreeGrafter"/>
</dbReference>
<dbReference type="PROSITE" id="PS50011">
    <property type="entry name" value="PROTEIN_KINASE_DOM"/>
    <property type="match status" value="1"/>
</dbReference>
<dbReference type="SMART" id="SM00220">
    <property type="entry name" value="S_TKc"/>
    <property type="match status" value="1"/>
</dbReference>
<dbReference type="InterPro" id="IPR001245">
    <property type="entry name" value="Ser-Thr/Tyr_kinase_cat_dom"/>
</dbReference>
<protein>
    <submittedName>
        <fullName evidence="3">Kinase-like protein</fullName>
    </submittedName>
</protein>
<accession>A0A4S8LWK8</accession>
<feature type="compositionally biased region" description="Polar residues" evidence="1">
    <location>
        <begin position="457"/>
        <end position="474"/>
    </location>
</feature>
<dbReference type="PANTHER" id="PTHR44329:SF214">
    <property type="entry name" value="PROTEIN KINASE DOMAIN-CONTAINING PROTEIN"/>
    <property type="match status" value="1"/>
</dbReference>
<evidence type="ECO:0000256" key="1">
    <source>
        <dbReference type="SAM" id="MobiDB-lite"/>
    </source>
</evidence>
<dbReference type="Pfam" id="PF07714">
    <property type="entry name" value="PK_Tyr_Ser-Thr"/>
    <property type="match status" value="1"/>
</dbReference>
<dbReference type="InterPro" id="IPR011009">
    <property type="entry name" value="Kinase-like_dom_sf"/>
</dbReference>
<evidence type="ECO:0000313" key="4">
    <source>
        <dbReference type="Proteomes" id="UP000297245"/>
    </source>
</evidence>
<dbReference type="GO" id="GO:0005524">
    <property type="term" value="F:ATP binding"/>
    <property type="evidence" value="ECO:0007669"/>
    <property type="project" value="InterPro"/>
</dbReference>
<name>A0A4S8LWK8_DENBC</name>
<dbReference type="AlphaFoldDB" id="A0A4S8LWK8"/>
<feature type="region of interest" description="Disordered" evidence="1">
    <location>
        <begin position="532"/>
        <end position="569"/>
    </location>
</feature>
<keyword evidence="4" id="KW-1185">Reference proteome</keyword>
<evidence type="ECO:0000313" key="3">
    <source>
        <dbReference type="EMBL" id="THU93870.1"/>
    </source>
</evidence>
<sequence>MSDVWSLDVVSTIDHFNNTGVSDLGIPFFLNGLVVVIRQIFESVSQPPQLSGQDFSEQPSIASTEVRQVARQIETILNDQAGYRRLLSQRGELAQAILDLLQTLYDYPEVTPELRSKICKAMIHLSRKSSLCPTCLTLNNVEKLGEHPVAAGGFADIWKGSLGKQVTCLKIPRLHVVPDRDKLLKSFMEEAILWRQLEHPNVLPFLGLYFLESNPKSVSLISPWMDNGDLSSYLKNHARDLEAVDREVLAYDIAKGLSYLHEKKIIHGDLKGPNVLITASHRAVLSDFGLSRVITEGLPLTMTNNSIFGGTTRWLAPECVIQNQRVSFESDIYAFGCVCYEIFTGNIPFHEYLQDGAVIHQLQSGQRPARPSNDSVVNDGIWTIMQGCWHEDPSTRPRASALPDQLVLATKRKIDPAEEWNDSLFSQLWRNIRHPELCPPGSDLEKFLFSPTLQSTVQASSGDNSNSTIHSITFSPPVLETSGPSGPGHPLDSGRLVDDLRKELEEIIDVVLRGGIEPDIAGTLNQYGTEAAQLAPSSPATSNPDAQQHPVRSQLWPSPKPSKNLSNPSLIKTEADTFLKGLRFMH</sequence>
<gene>
    <name evidence="3" type="ORF">K435DRAFT_861082</name>
</gene>
<evidence type="ECO:0000259" key="2">
    <source>
        <dbReference type="PROSITE" id="PS50011"/>
    </source>
</evidence>
<feature type="region of interest" description="Disordered" evidence="1">
    <location>
        <begin position="457"/>
        <end position="495"/>
    </location>
</feature>
<feature type="compositionally biased region" description="Polar residues" evidence="1">
    <location>
        <begin position="535"/>
        <end position="546"/>
    </location>
</feature>
<keyword evidence="3" id="KW-0808">Transferase</keyword>
<dbReference type="OrthoDB" id="4062651at2759"/>
<dbReference type="EMBL" id="ML179237">
    <property type="protein sequence ID" value="THU93870.1"/>
    <property type="molecule type" value="Genomic_DNA"/>
</dbReference>
<dbReference type="Proteomes" id="UP000297245">
    <property type="component" value="Unassembled WGS sequence"/>
</dbReference>
<dbReference type="InterPro" id="IPR051681">
    <property type="entry name" value="Ser/Thr_Kinases-Pseudokinases"/>
</dbReference>
<proteinExistence type="predicted"/>
<keyword evidence="3" id="KW-0418">Kinase</keyword>
<dbReference type="Gene3D" id="1.10.510.10">
    <property type="entry name" value="Transferase(Phosphotransferase) domain 1"/>
    <property type="match status" value="1"/>
</dbReference>
<dbReference type="SUPFAM" id="SSF56112">
    <property type="entry name" value="Protein kinase-like (PK-like)"/>
    <property type="match status" value="1"/>
</dbReference>
<dbReference type="PROSITE" id="PS00108">
    <property type="entry name" value="PROTEIN_KINASE_ST"/>
    <property type="match status" value="1"/>
</dbReference>